<evidence type="ECO:0000313" key="2">
    <source>
        <dbReference type="EMBL" id="GAX85377.1"/>
    </source>
</evidence>
<dbReference type="AlphaFoldDB" id="A0A250XQN0"/>
<gene>
    <name evidence="2" type="ORF">CEUSTIGMA_g12794.t1</name>
</gene>
<comment type="caution">
    <text evidence="2">The sequence shown here is derived from an EMBL/GenBank/DDBJ whole genome shotgun (WGS) entry which is preliminary data.</text>
</comment>
<organism evidence="2 3">
    <name type="scientific">Chlamydomonas eustigma</name>
    <dbReference type="NCBI Taxonomy" id="1157962"/>
    <lineage>
        <taxon>Eukaryota</taxon>
        <taxon>Viridiplantae</taxon>
        <taxon>Chlorophyta</taxon>
        <taxon>core chlorophytes</taxon>
        <taxon>Chlorophyceae</taxon>
        <taxon>CS clade</taxon>
        <taxon>Chlamydomonadales</taxon>
        <taxon>Chlamydomonadaceae</taxon>
        <taxon>Chlamydomonas</taxon>
    </lineage>
</organism>
<keyword evidence="3" id="KW-1185">Reference proteome</keyword>
<name>A0A250XQN0_9CHLO</name>
<accession>A0A250XQN0</accession>
<evidence type="ECO:0000313" key="3">
    <source>
        <dbReference type="Proteomes" id="UP000232323"/>
    </source>
</evidence>
<feature type="region of interest" description="Disordered" evidence="1">
    <location>
        <begin position="1"/>
        <end position="26"/>
    </location>
</feature>
<proteinExistence type="predicted"/>
<reference evidence="2 3" key="1">
    <citation type="submission" date="2017-08" db="EMBL/GenBank/DDBJ databases">
        <title>Acidophilic green algal genome provides insights into adaptation to an acidic environment.</title>
        <authorList>
            <person name="Hirooka S."/>
            <person name="Hirose Y."/>
            <person name="Kanesaki Y."/>
            <person name="Higuchi S."/>
            <person name="Fujiwara T."/>
            <person name="Onuma R."/>
            <person name="Era A."/>
            <person name="Ohbayashi R."/>
            <person name="Uzuka A."/>
            <person name="Nozaki H."/>
            <person name="Yoshikawa H."/>
            <person name="Miyagishima S.Y."/>
        </authorList>
    </citation>
    <scope>NUCLEOTIDE SEQUENCE [LARGE SCALE GENOMIC DNA]</scope>
    <source>
        <strain evidence="2 3">NIES-2499</strain>
    </source>
</reference>
<dbReference type="Proteomes" id="UP000232323">
    <property type="component" value="Unassembled WGS sequence"/>
</dbReference>
<protein>
    <submittedName>
        <fullName evidence="2">Uncharacterized protein</fullName>
    </submittedName>
</protein>
<sequence>MHQRDPITETTTGPSGHDNLTWMASDPPVGDIDDLFDPELLSMLEEASSHMGTIVNDGSTSNAYAGGRSEVADTPTDLNYTARGTMSDGLSGYILSEQWNRMYYMYRMVVAAGPMPPWKSIWR</sequence>
<dbReference type="EMBL" id="BEGY01000165">
    <property type="protein sequence ID" value="GAX85377.1"/>
    <property type="molecule type" value="Genomic_DNA"/>
</dbReference>
<evidence type="ECO:0000256" key="1">
    <source>
        <dbReference type="SAM" id="MobiDB-lite"/>
    </source>
</evidence>